<dbReference type="AlphaFoldDB" id="A0A8J5CXX4"/>
<gene>
    <name evidence="3" type="primary">mms22l_0</name>
    <name evidence="3" type="ORF">GWK47_044690</name>
</gene>
<evidence type="ECO:0000313" key="4">
    <source>
        <dbReference type="Proteomes" id="UP000770661"/>
    </source>
</evidence>
<feature type="compositionally biased region" description="Pro residues" evidence="1">
    <location>
        <begin position="1"/>
        <end position="10"/>
    </location>
</feature>
<protein>
    <submittedName>
        <fullName evidence="3">Protein MMS22-like</fullName>
    </submittedName>
</protein>
<comment type="caution">
    <text evidence="3">The sequence shown here is derived from an EMBL/GenBank/DDBJ whole genome shotgun (WGS) entry which is preliminary data.</text>
</comment>
<dbReference type="PANTHER" id="PTHR28547:SF1">
    <property type="entry name" value="PROTEIN MMS22-LIKE"/>
    <property type="match status" value="1"/>
</dbReference>
<proteinExistence type="predicted"/>
<dbReference type="OrthoDB" id="6346273at2759"/>
<dbReference type="EMBL" id="JACEEZ010009752">
    <property type="protein sequence ID" value="KAG0722312.1"/>
    <property type="molecule type" value="Genomic_DNA"/>
</dbReference>
<feature type="domain" description="Protein MMS22-like N-terminal" evidence="2">
    <location>
        <begin position="367"/>
        <end position="474"/>
    </location>
</feature>
<dbReference type="Pfam" id="PF14910">
    <property type="entry name" value="MMS22L_N"/>
    <property type="match status" value="2"/>
</dbReference>
<evidence type="ECO:0000256" key="1">
    <source>
        <dbReference type="SAM" id="MobiDB-lite"/>
    </source>
</evidence>
<keyword evidence="4" id="KW-1185">Reference proteome</keyword>
<name>A0A8J5CXX4_CHIOP</name>
<dbReference type="Proteomes" id="UP000770661">
    <property type="component" value="Unassembled WGS sequence"/>
</dbReference>
<organism evidence="3 4">
    <name type="scientific">Chionoecetes opilio</name>
    <name type="common">Atlantic snow crab</name>
    <name type="synonym">Cancer opilio</name>
    <dbReference type="NCBI Taxonomy" id="41210"/>
    <lineage>
        <taxon>Eukaryota</taxon>
        <taxon>Metazoa</taxon>
        <taxon>Ecdysozoa</taxon>
        <taxon>Arthropoda</taxon>
        <taxon>Crustacea</taxon>
        <taxon>Multicrustacea</taxon>
        <taxon>Malacostraca</taxon>
        <taxon>Eumalacostraca</taxon>
        <taxon>Eucarida</taxon>
        <taxon>Decapoda</taxon>
        <taxon>Pleocyemata</taxon>
        <taxon>Brachyura</taxon>
        <taxon>Eubrachyura</taxon>
        <taxon>Majoidea</taxon>
        <taxon>Majidae</taxon>
        <taxon>Chionoecetes</taxon>
    </lineage>
</organism>
<dbReference type="GO" id="GO:0000724">
    <property type="term" value="P:double-strand break repair via homologous recombination"/>
    <property type="evidence" value="ECO:0007669"/>
    <property type="project" value="InterPro"/>
</dbReference>
<dbReference type="GO" id="GO:0031297">
    <property type="term" value="P:replication fork processing"/>
    <property type="evidence" value="ECO:0007669"/>
    <property type="project" value="InterPro"/>
</dbReference>
<feature type="region of interest" description="Disordered" evidence="1">
    <location>
        <begin position="1"/>
        <end position="21"/>
    </location>
</feature>
<feature type="domain" description="Protein MMS22-like N-terminal" evidence="2">
    <location>
        <begin position="57"/>
        <end position="241"/>
    </location>
</feature>
<sequence>MSITPPPTPPVGVEGGDDGLPDMDSEDFIDFILADPDLTLDQEKEEVTSHREEPEWFTCEGEVYWGSQVGRESCLGRGVLTKLLQRLDPCPSPATVPPKVVFHLPCTPDNLQLPLSHFFSALRHCVVELEKGAQSSFSLHHYPGTSSHATQYPGLRQQSVTFLTALTSLVYTLGPGEEAFLGEVMREVMQTLVFVGPLHQMPHHVITAASPQGNKCPSAAYQLLHLHLDVRWWSLVLLHMTELSLGGLAPSLPPLLQEPPRPQQAPGDAGEEAPLSTLRQCCLHGDVGPGHPHEQWWQLIQVVNMSLFFWGGMKKGVSELHQEAGFPCSCGLEVAVMLLHFWSTDTPVSRSSTLLYPAPLVSTLQLPHVWWLFLTFTKLHIYDSEGKKVANRMEVKGEVKLLRTLLRLSLGDPRSGNQSTEAELQFFLRCCLGVLEVWGGGSTEWAAPLWDHMAKQLDSAFLLPGAGLEGLGCMR</sequence>
<accession>A0A8J5CXX4</accession>
<evidence type="ECO:0000313" key="3">
    <source>
        <dbReference type="EMBL" id="KAG0722312.1"/>
    </source>
</evidence>
<dbReference type="InterPro" id="IPR042320">
    <property type="entry name" value="MMS22-like"/>
</dbReference>
<dbReference type="InterPro" id="IPR029425">
    <property type="entry name" value="MMS22L_N"/>
</dbReference>
<dbReference type="GO" id="GO:0043596">
    <property type="term" value="C:nuclear replication fork"/>
    <property type="evidence" value="ECO:0007669"/>
    <property type="project" value="TreeGrafter"/>
</dbReference>
<dbReference type="PANTHER" id="PTHR28547">
    <property type="entry name" value="PROTEIN MMS22-LIKE"/>
    <property type="match status" value="1"/>
</dbReference>
<evidence type="ECO:0000259" key="2">
    <source>
        <dbReference type="Pfam" id="PF14910"/>
    </source>
</evidence>
<reference evidence="3" key="1">
    <citation type="submission" date="2020-07" db="EMBL/GenBank/DDBJ databases">
        <title>The High-quality genome of the commercially important snow crab, Chionoecetes opilio.</title>
        <authorList>
            <person name="Jeong J.-H."/>
            <person name="Ryu S."/>
        </authorList>
    </citation>
    <scope>NUCLEOTIDE SEQUENCE</scope>
    <source>
        <strain evidence="3">MADBK_172401_WGS</strain>
        <tissue evidence="3">Digestive gland</tissue>
    </source>
</reference>